<proteinExistence type="inferred from homology"/>
<keyword evidence="4" id="KW-1134">Transmembrane beta strand</keyword>
<evidence type="ECO:0000256" key="1">
    <source>
        <dbReference type="ARBA" id="ARBA00004442"/>
    </source>
</evidence>
<dbReference type="PANTHER" id="PTHR30026:SF20">
    <property type="entry name" value="OUTER MEMBRANE PROTEIN TOLC"/>
    <property type="match status" value="1"/>
</dbReference>
<reference evidence="10" key="1">
    <citation type="journal article" date="2019" name="Int. J. Syst. Evol. Microbiol.">
        <title>The Global Catalogue of Microorganisms (GCM) 10K type strain sequencing project: providing services to taxonomists for standard genome sequencing and annotation.</title>
        <authorList>
            <consortium name="The Broad Institute Genomics Platform"/>
            <consortium name="The Broad Institute Genome Sequencing Center for Infectious Disease"/>
            <person name="Wu L."/>
            <person name="Ma J."/>
        </authorList>
    </citation>
    <scope>NUCLEOTIDE SEQUENCE [LARGE SCALE GENOMIC DNA]</scope>
    <source>
        <strain evidence="10">JCM 17858</strain>
    </source>
</reference>
<accession>A0ABP8QVZ0</accession>
<keyword evidence="8" id="KW-0175">Coiled coil</keyword>
<keyword evidence="5" id="KW-0812">Transmembrane</keyword>
<organism evidence="9 10">
    <name type="scientific">Sphingobacterium thermophilum</name>
    <dbReference type="NCBI Taxonomy" id="768534"/>
    <lineage>
        <taxon>Bacteria</taxon>
        <taxon>Pseudomonadati</taxon>
        <taxon>Bacteroidota</taxon>
        <taxon>Sphingobacteriia</taxon>
        <taxon>Sphingobacteriales</taxon>
        <taxon>Sphingobacteriaceae</taxon>
        <taxon>Sphingobacterium</taxon>
    </lineage>
</organism>
<sequence length="436" mass="49130">MRVFAWIVGIIGLSVNVVAQELLTVRDAVAIALENNYDIKLYENSLQVAKENVTRGNAGMLPTITGNFSQSNSVQNSNQTQITGEVRSLDNAKNNSMTYGINVGWTIFDGLGMFSRYETLKEVQKQGELELKRAVIQRVSDVITTYYTIVEQQNLLDALDSSIVISRERLRTAENRFSIGKASRLEVLNVQVNLNTDESARIKQATLVRNLKIELNNLLARDLQTDFSVVKDVSINNDLKLGDILEQAKVTNPDLLLLSVNRRIAELEEKTVKANRYPVVRLNGGYNFSESESSLGFVAQSRSRGLTYGITASINIFDGYNQRRNERIARLNIENVELQNAQRQIQIESQISQAFNTYRTNLELAQIEEKNEQIARQNLNITLEKYKIGTLSAVEFRDAQENFINAVARYNAAKLQAKLAETVLMELIGKIDLLEN</sequence>
<comment type="caution">
    <text evidence="9">The sequence shown here is derived from an EMBL/GenBank/DDBJ whole genome shotgun (WGS) entry which is preliminary data.</text>
</comment>
<keyword evidence="7" id="KW-0998">Cell outer membrane</keyword>
<protein>
    <submittedName>
        <fullName evidence="9">TolC family protein</fullName>
    </submittedName>
</protein>
<keyword evidence="6" id="KW-0472">Membrane</keyword>
<evidence type="ECO:0000256" key="8">
    <source>
        <dbReference type="SAM" id="Coils"/>
    </source>
</evidence>
<evidence type="ECO:0000256" key="5">
    <source>
        <dbReference type="ARBA" id="ARBA00022692"/>
    </source>
</evidence>
<dbReference type="Gene3D" id="1.20.1600.10">
    <property type="entry name" value="Outer membrane efflux proteins (OEP)"/>
    <property type="match status" value="1"/>
</dbReference>
<dbReference type="EMBL" id="BAABGR010000006">
    <property type="protein sequence ID" value="GAA4511468.1"/>
    <property type="molecule type" value="Genomic_DNA"/>
</dbReference>
<comment type="subcellular location">
    <subcellularLocation>
        <location evidence="1">Cell outer membrane</location>
    </subcellularLocation>
</comment>
<dbReference type="InterPro" id="IPR003423">
    <property type="entry name" value="OMP_efflux"/>
</dbReference>
<evidence type="ECO:0000256" key="7">
    <source>
        <dbReference type="ARBA" id="ARBA00023237"/>
    </source>
</evidence>
<dbReference type="PANTHER" id="PTHR30026">
    <property type="entry name" value="OUTER MEMBRANE PROTEIN TOLC"/>
    <property type="match status" value="1"/>
</dbReference>
<keyword evidence="3" id="KW-0813">Transport</keyword>
<gene>
    <name evidence="9" type="ORF">GCM10023173_04190</name>
</gene>
<evidence type="ECO:0000313" key="9">
    <source>
        <dbReference type="EMBL" id="GAA4511468.1"/>
    </source>
</evidence>
<comment type="similarity">
    <text evidence="2">Belongs to the outer membrane factor (OMF) (TC 1.B.17) family.</text>
</comment>
<name>A0ABP8QVZ0_9SPHI</name>
<dbReference type="Pfam" id="PF02321">
    <property type="entry name" value="OEP"/>
    <property type="match status" value="2"/>
</dbReference>
<feature type="coiled-coil region" evidence="8">
    <location>
        <begin position="321"/>
        <end position="384"/>
    </location>
</feature>
<evidence type="ECO:0000313" key="10">
    <source>
        <dbReference type="Proteomes" id="UP001500394"/>
    </source>
</evidence>
<evidence type="ECO:0000256" key="6">
    <source>
        <dbReference type="ARBA" id="ARBA00023136"/>
    </source>
</evidence>
<dbReference type="Proteomes" id="UP001500394">
    <property type="component" value="Unassembled WGS sequence"/>
</dbReference>
<evidence type="ECO:0000256" key="3">
    <source>
        <dbReference type="ARBA" id="ARBA00022448"/>
    </source>
</evidence>
<dbReference type="InterPro" id="IPR051906">
    <property type="entry name" value="TolC-like"/>
</dbReference>
<dbReference type="RefSeq" id="WP_345064047.1">
    <property type="nucleotide sequence ID" value="NZ_BAABGR010000006.1"/>
</dbReference>
<evidence type="ECO:0000256" key="4">
    <source>
        <dbReference type="ARBA" id="ARBA00022452"/>
    </source>
</evidence>
<dbReference type="SUPFAM" id="SSF56954">
    <property type="entry name" value="Outer membrane efflux proteins (OEP)"/>
    <property type="match status" value="1"/>
</dbReference>
<keyword evidence="10" id="KW-1185">Reference proteome</keyword>
<evidence type="ECO:0000256" key="2">
    <source>
        <dbReference type="ARBA" id="ARBA00007613"/>
    </source>
</evidence>